<feature type="compositionally biased region" description="Acidic residues" evidence="2">
    <location>
        <begin position="582"/>
        <end position="595"/>
    </location>
</feature>
<accession>A0A5J4VQN8</accession>
<organism evidence="5 6">
    <name type="scientific">Streblomastix strix</name>
    <dbReference type="NCBI Taxonomy" id="222440"/>
    <lineage>
        <taxon>Eukaryota</taxon>
        <taxon>Metamonada</taxon>
        <taxon>Preaxostyla</taxon>
        <taxon>Oxymonadida</taxon>
        <taxon>Streblomastigidae</taxon>
        <taxon>Streblomastix</taxon>
    </lineage>
</organism>
<keyword evidence="3" id="KW-1133">Transmembrane helix</keyword>
<evidence type="ECO:0000256" key="2">
    <source>
        <dbReference type="SAM" id="MobiDB-lite"/>
    </source>
</evidence>
<gene>
    <name evidence="5" type="ORF">EZS28_019660</name>
</gene>
<feature type="transmembrane region" description="Helical" evidence="3">
    <location>
        <begin position="613"/>
        <end position="642"/>
    </location>
</feature>
<evidence type="ECO:0000259" key="4">
    <source>
        <dbReference type="PROSITE" id="PS50011"/>
    </source>
</evidence>
<dbReference type="Pfam" id="PF00069">
    <property type="entry name" value="Pkinase"/>
    <property type="match status" value="1"/>
</dbReference>
<keyword evidence="1" id="KW-0067">ATP-binding</keyword>
<evidence type="ECO:0000256" key="3">
    <source>
        <dbReference type="SAM" id="Phobius"/>
    </source>
</evidence>
<feature type="domain" description="Protein kinase" evidence="4">
    <location>
        <begin position="696"/>
        <end position="982"/>
    </location>
</feature>
<comment type="caution">
    <text evidence="5">The sequence shown here is derived from an EMBL/GenBank/DDBJ whole genome shotgun (WGS) entry which is preliminary data.</text>
</comment>
<feature type="binding site" evidence="1">
    <location>
        <position position="725"/>
    </location>
    <ligand>
        <name>ATP</name>
        <dbReference type="ChEBI" id="CHEBI:30616"/>
    </ligand>
</feature>
<keyword evidence="5" id="KW-0808">Transferase</keyword>
<dbReference type="PROSITE" id="PS50011">
    <property type="entry name" value="PROTEIN_KINASE_DOM"/>
    <property type="match status" value="1"/>
</dbReference>
<sequence>NMQFEGCESEIGGGLSMQCKYAGQVIINEMSFSNCNCTNDGGGGGFYSSLDLGAQMTITGKIRFDNCHGNNSGGGQYLYVNGYGSIVNITGELEYKQCQSDSGGGLYANILNWAIVEISKASFTDCSCKKYGGGIFVNNSGTGQFIISGLASILNCNSQGFGGGIFLEIYDSIVNFKPTEQILIENCTCDGSGGGIYCKIEKQGQIYMNNMKLYRCNSQSDGGGIYAYFQSSGQMIFDKSCEFYQCESHGNGGGIYIFIDFATQFSFQINDAFIHECKALNSTDSLSYTESGFGGSMFLGAYINYDPDSKLIDLRGMKIYNNTADKFGQSLYIAMTKVVEFCKYGILGEYVKGNYSDTYSDEHDLEGIPLNLSVFNASSSQTIEQQQQSLELYWKILGILKNAQVVVNISNPNGILIFQIEGQRMIPNYFSVKIFELRDKTQEEIDQEQKELNQYFNKNNIKSLKRNSLQSPITLKQYIDNQQQISINSIIINEKNLRNYDNEIIYPPQDGSSNPIQIEGEIPNDQTATFGMNEYKWLNYNQKVYGIMISNDRKIFTGKDGLTIEEDEKAAVLLEVIIEEDDESQIDPEEDDPQKEDDPEKEDEKEQEKKGKVLTVGAIIGIVVGALVIVAVIIIIIIVAFVKSKKKLNSSFGHEIGVNEDTLETYLLLNSHSPDAINQSLDNNLVNIAEQQPQQIEKIQKIGKGAFGTVWKMKEIKSQRIVAIKEVDYDSIEEKQRFHKEVSVMRDVYHILQQASSTPSQSSDSQPPFIHVVQPLGYFLNEDKAYLVLEYCENGDLRQYIQNMKNAGTEISDAKAFELIKQVTLALNQLHMNGIIHGGYIKPENILLTEDFQIKLSDFGLTRKLQEGREYTTNHGGTSCYLAPELLHGQSANGKRMQTIAADIWSFGIMLFELLAQKHPFFGSNDIDLSPLEIYNRIIGEEPAELPDHYSKNLKQLINQMLTKDATRRITAEAIIEDHDVAVSQTKN</sequence>
<keyword evidence="1" id="KW-0547">Nucleotide-binding</keyword>
<dbReference type="GO" id="GO:0010506">
    <property type="term" value="P:regulation of autophagy"/>
    <property type="evidence" value="ECO:0007669"/>
    <property type="project" value="InterPro"/>
</dbReference>
<dbReference type="GO" id="GO:0005524">
    <property type="term" value="F:ATP binding"/>
    <property type="evidence" value="ECO:0007669"/>
    <property type="project" value="UniProtKB-UniRule"/>
</dbReference>
<reference evidence="5 6" key="1">
    <citation type="submission" date="2019-03" db="EMBL/GenBank/DDBJ databases">
        <title>Single cell metagenomics reveals metabolic interactions within the superorganism composed of flagellate Streblomastix strix and complex community of Bacteroidetes bacteria on its surface.</title>
        <authorList>
            <person name="Treitli S.C."/>
            <person name="Kolisko M."/>
            <person name="Husnik F."/>
            <person name="Keeling P."/>
            <person name="Hampl V."/>
        </authorList>
    </citation>
    <scope>NUCLEOTIDE SEQUENCE [LARGE SCALE GENOMIC DNA]</scope>
    <source>
        <strain evidence="5">ST1C</strain>
    </source>
</reference>
<dbReference type="PROSITE" id="PS00107">
    <property type="entry name" value="PROTEIN_KINASE_ATP"/>
    <property type="match status" value="1"/>
</dbReference>
<dbReference type="GO" id="GO:0005737">
    <property type="term" value="C:cytoplasm"/>
    <property type="evidence" value="ECO:0007669"/>
    <property type="project" value="TreeGrafter"/>
</dbReference>
<keyword evidence="3" id="KW-0472">Membrane</keyword>
<dbReference type="PANTHER" id="PTHR24348:SF68">
    <property type="entry name" value="SERINE_THREONINE-PROTEIN KINASE ATG1C"/>
    <property type="match status" value="1"/>
</dbReference>
<dbReference type="InterPro" id="IPR000719">
    <property type="entry name" value="Prot_kinase_dom"/>
</dbReference>
<dbReference type="EMBL" id="SNRW01005565">
    <property type="protein sequence ID" value="KAA6384811.1"/>
    <property type="molecule type" value="Genomic_DNA"/>
</dbReference>
<dbReference type="InterPro" id="IPR017441">
    <property type="entry name" value="Protein_kinase_ATP_BS"/>
</dbReference>
<dbReference type="GO" id="GO:0004674">
    <property type="term" value="F:protein serine/threonine kinase activity"/>
    <property type="evidence" value="ECO:0007669"/>
    <property type="project" value="UniProtKB-KW"/>
</dbReference>
<dbReference type="SUPFAM" id="SSF56112">
    <property type="entry name" value="Protein kinase-like (PK-like)"/>
    <property type="match status" value="1"/>
</dbReference>
<dbReference type="Gene3D" id="1.10.510.10">
    <property type="entry name" value="Transferase(Phosphotransferase) domain 1"/>
    <property type="match status" value="1"/>
</dbReference>
<proteinExistence type="predicted"/>
<keyword evidence="3" id="KW-0812">Transmembrane</keyword>
<evidence type="ECO:0000313" key="6">
    <source>
        <dbReference type="Proteomes" id="UP000324800"/>
    </source>
</evidence>
<protein>
    <submittedName>
        <fullName evidence="5">Putative Serine/threonine protein kinase</fullName>
    </submittedName>
</protein>
<name>A0A5J4VQN8_9EUKA</name>
<evidence type="ECO:0000256" key="1">
    <source>
        <dbReference type="PROSITE-ProRule" id="PRU10141"/>
    </source>
</evidence>
<dbReference type="InterPro" id="IPR045269">
    <property type="entry name" value="Atg1-like"/>
</dbReference>
<dbReference type="AlphaFoldDB" id="A0A5J4VQN8"/>
<dbReference type="Proteomes" id="UP000324800">
    <property type="component" value="Unassembled WGS sequence"/>
</dbReference>
<feature type="region of interest" description="Disordered" evidence="2">
    <location>
        <begin position="582"/>
        <end position="608"/>
    </location>
</feature>
<dbReference type="InterPro" id="IPR011009">
    <property type="entry name" value="Kinase-like_dom_sf"/>
</dbReference>
<evidence type="ECO:0000313" key="5">
    <source>
        <dbReference type="EMBL" id="KAA6384811.1"/>
    </source>
</evidence>
<keyword evidence="5" id="KW-0723">Serine/threonine-protein kinase</keyword>
<feature type="compositionally biased region" description="Basic and acidic residues" evidence="2">
    <location>
        <begin position="596"/>
        <end position="608"/>
    </location>
</feature>
<keyword evidence="5" id="KW-0418">Kinase</keyword>
<dbReference type="InterPro" id="IPR011050">
    <property type="entry name" value="Pectin_lyase_fold/virulence"/>
</dbReference>
<feature type="non-terminal residue" evidence="5">
    <location>
        <position position="1"/>
    </location>
</feature>
<dbReference type="SUPFAM" id="SSF51126">
    <property type="entry name" value="Pectin lyase-like"/>
    <property type="match status" value="1"/>
</dbReference>
<dbReference type="PANTHER" id="PTHR24348">
    <property type="entry name" value="SERINE/THREONINE-PROTEIN KINASE UNC-51-RELATED"/>
    <property type="match status" value="1"/>
</dbReference>